<sequence>MINTQRHSPITIVEGIQETKVKTHDLVVIDSPVIIEDLNIVEESNHKKNALFS</sequence>
<evidence type="ECO:0000313" key="2">
    <source>
        <dbReference type="Proteomes" id="UP000000709"/>
    </source>
</evidence>
<evidence type="ECO:0000313" key="1">
    <source>
        <dbReference type="EMBL" id="EGW31069.1"/>
    </source>
</evidence>
<keyword evidence="2" id="KW-1185">Reference proteome</keyword>
<dbReference type="HOGENOM" id="CLU_3070177_0_0_1"/>
<dbReference type="InParanoid" id="G3ASF1"/>
<dbReference type="Proteomes" id="UP000000709">
    <property type="component" value="Unassembled WGS sequence"/>
</dbReference>
<proteinExistence type="predicted"/>
<organism evidence="2">
    <name type="scientific">Spathaspora passalidarum (strain NRRL Y-27907 / 11-Y1)</name>
    <dbReference type="NCBI Taxonomy" id="619300"/>
    <lineage>
        <taxon>Eukaryota</taxon>
        <taxon>Fungi</taxon>
        <taxon>Dikarya</taxon>
        <taxon>Ascomycota</taxon>
        <taxon>Saccharomycotina</taxon>
        <taxon>Pichiomycetes</taxon>
        <taxon>Debaryomycetaceae</taxon>
        <taxon>Spathaspora</taxon>
    </lineage>
</organism>
<accession>G3ASF1</accession>
<protein>
    <submittedName>
        <fullName evidence="1">Uncharacterized protein</fullName>
    </submittedName>
</protein>
<dbReference type="KEGG" id="spaa:SPAPADRAFT_62996"/>
<dbReference type="RefSeq" id="XP_007377102.1">
    <property type="nucleotide sequence ID" value="XM_007377040.1"/>
</dbReference>
<dbReference type="GeneID" id="18874545"/>
<dbReference type="AlphaFoldDB" id="G3ASF1"/>
<gene>
    <name evidence="1" type="ORF">SPAPADRAFT_62996</name>
</gene>
<name>G3ASF1_SPAPN</name>
<dbReference type="EMBL" id="GL996504">
    <property type="protein sequence ID" value="EGW31069.1"/>
    <property type="molecule type" value="Genomic_DNA"/>
</dbReference>
<reference evidence="1 2" key="1">
    <citation type="journal article" date="2011" name="Proc. Natl. Acad. Sci. U.S.A.">
        <title>Comparative genomics of xylose-fermenting fungi for enhanced biofuel production.</title>
        <authorList>
            <person name="Wohlbach D.J."/>
            <person name="Kuo A."/>
            <person name="Sato T.K."/>
            <person name="Potts K.M."/>
            <person name="Salamov A.A."/>
            <person name="LaButti K.M."/>
            <person name="Sun H."/>
            <person name="Clum A."/>
            <person name="Pangilinan J.L."/>
            <person name="Lindquist E.A."/>
            <person name="Lucas S."/>
            <person name="Lapidus A."/>
            <person name="Jin M."/>
            <person name="Gunawan C."/>
            <person name="Balan V."/>
            <person name="Dale B.E."/>
            <person name="Jeffries T.W."/>
            <person name="Zinkel R."/>
            <person name="Barry K.W."/>
            <person name="Grigoriev I.V."/>
            <person name="Gasch A.P."/>
        </authorList>
    </citation>
    <scope>NUCLEOTIDE SEQUENCE [LARGE SCALE GENOMIC DNA]</scope>
    <source>
        <strain evidence="2">NRRL Y-27907 / 11-Y1</strain>
    </source>
</reference>